<dbReference type="InterPro" id="IPR003439">
    <property type="entry name" value="ABC_transporter-like_ATP-bd"/>
</dbReference>
<dbReference type="RefSeq" id="WP_068620970.1">
    <property type="nucleotide sequence ID" value="NZ_FJNB01000002.1"/>
</dbReference>
<dbReference type="CDD" id="cd03219">
    <property type="entry name" value="ABC_Mj1267_LivG_branched"/>
    <property type="match status" value="1"/>
</dbReference>
<dbReference type="GO" id="GO:0005886">
    <property type="term" value="C:plasma membrane"/>
    <property type="evidence" value="ECO:0007669"/>
    <property type="project" value="TreeGrafter"/>
</dbReference>
<evidence type="ECO:0000313" key="6">
    <source>
        <dbReference type="EMBL" id="SEJ60665.1"/>
    </source>
</evidence>
<dbReference type="SUPFAM" id="SSF52540">
    <property type="entry name" value="P-loop containing nucleoside triphosphate hydrolases"/>
    <property type="match status" value="1"/>
</dbReference>
<feature type="domain" description="ABC transporter" evidence="4">
    <location>
        <begin position="4"/>
        <end position="256"/>
    </location>
</feature>
<reference evidence="5 7" key="1">
    <citation type="submission" date="2016-02" db="EMBL/GenBank/DDBJ databases">
        <authorList>
            <person name="Wen L."/>
            <person name="He K."/>
            <person name="Yang H."/>
        </authorList>
    </citation>
    <scope>NUCLEOTIDE SEQUENCE [LARGE SCALE GENOMIC DNA]</scope>
    <source>
        <strain evidence="5">Trichococcus_R210</strain>
    </source>
</reference>
<keyword evidence="8" id="KW-1185">Reference proteome</keyword>
<dbReference type="PANTHER" id="PTHR45772">
    <property type="entry name" value="CONSERVED COMPONENT OF ABC TRANSPORTER FOR NATURAL AMINO ACIDS-RELATED"/>
    <property type="match status" value="1"/>
</dbReference>
<dbReference type="GO" id="GO:0015192">
    <property type="term" value="F:L-phenylalanine transmembrane transporter activity"/>
    <property type="evidence" value="ECO:0007669"/>
    <property type="project" value="TreeGrafter"/>
</dbReference>
<dbReference type="EMBL" id="FJNB01000002">
    <property type="protein sequence ID" value="CZQ84517.1"/>
    <property type="molecule type" value="Genomic_DNA"/>
</dbReference>
<dbReference type="GO" id="GO:0005524">
    <property type="term" value="F:ATP binding"/>
    <property type="evidence" value="ECO:0007669"/>
    <property type="project" value="UniProtKB-KW"/>
</dbReference>
<evidence type="ECO:0000256" key="2">
    <source>
        <dbReference type="ARBA" id="ARBA00022741"/>
    </source>
</evidence>
<dbReference type="Proteomes" id="UP000076878">
    <property type="component" value="Unassembled WGS sequence"/>
</dbReference>
<accession>A0A143Y8F5</accession>
<evidence type="ECO:0000313" key="5">
    <source>
        <dbReference type="EMBL" id="CZQ84517.1"/>
    </source>
</evidence>
<evidence type="ECO:0000256" key="3">
    <source>
        <dbReference type="ARBA" id="ARBA00022840"/>
    </source>
</evidence>
<dbReference type="GO" id="GO:0015188">
    <property type="term" value="F:L-isoleucine transmembrane transporter activity"/>
    <property type="evidence" value="ECO:0007669"/>
    <property type="project" value="TreeGrafter"/>
</dbReference>
<keyword evidence="1" id="KW-0813">Transport</keyword>
<dbReference type="PANTHER" id="PTHR45772:SF7">
    <property type="entry name" value="AMINO ACID ABC TRANSPORTER ATP-BINDING PROTEIN"/>
    <property type="match status" value="1"/>
</dbReference>
<dbReference type="GO" id="GO:0005304">
    <property type="term" value="F:L-valine transmembrane transporter activity"/>
    <property type="evidence" value="ECO:0007669"/>
    <property type="project" value="TreeGrafter"/>
</dbReference>
<dbReference type="GO" id="GO:0042941">
    <property type="term" value="P:D-alanine transmembrane transport"/>
    <property type="evidence" value="ECO:0007669"/>
    <property type="project" value="TreeGrafter"/>
</dbReference>
<dbReference type="InterPro" id="IPR027417">
    <property type="entry name" value="P-loop_NTPase"/>
</dbReference>
<dbReference type="Gene3D" id="3.40.50.300">
    <property type="entry name" value="P-loop containing nucleotide triphosphate hydrolases"/>
    <property type="match status" value="1"/>
</dbReference>
<evidence type="ECO:0000256" key="1">
    <source>
        <dbReference type="ARBA" id="ARBA00022448"/>
    </source>
</evidence>
<dbReference type="InterPro" id="IPR003593">
    <property type="entry name" value="AAA+_ATPase"/>
</dbReference>
<dbReference type="EMBL" id="FNYT01000019">
    <property type="protein sequence ID" value="SEJ60665.1"/>
    <property type="molecule type" value="Genomic_DNA"/>
</dbReference>
<organism evidence="5 7">
    <name type="scientific">Trichococcus ilyis</name>
    <dbReference type="NCBI Taxonomy" id="640938"/>
    <lineage>
        <taxon>Bacteria</taxon>
        <taxon>Bacillati</taxon>
        <taxon>Bacillota</taxon>
        <taxon>Bacilli</taxon>
        <taxon>Lactobacillales</taxon>
        <taxon>Carnobacteriaceae</taxon>
        <taxon>Trichococcus</taxon>
    </lineage>
</organism>
<dbReference type="SMART" id="SM00382">
    <property type="entry name" value="AAA"/>
    <property type="match status" value="1"/>
</dbReference>
<dbReference type="OrthoDB" id="9805514at2"/>
<name>A0A143Y8F5_9LACT</name>
<dbReference type="Pfam" id="PF00005">
    <property type="entry name" value="ABC_tran"/>
    <property type="match status" value="1"/>
</dbReference>
<proteinExistence type="predicted"/>
<dbReference type="GO" id="GO:1903806">
    <property type="term" value="P:L-isoleucine import across plasma membrane"/>
    <property type="evidence" value="ECO:0007669"/>
    <property type="project" value="TreeGrafter"/>
</dbReference>
<keyword evidence="2" id="KW-0547">Nucleotide-binding</keyword>
<reference evidence="6 8" key="2">
    <citation type="submission" date="2016-10" db="EMBL/GenBank/DDBJ databases">
        <authorList>
            <person name="Varghese N."/>
            <person name="Submissions S."/>
        </authorList>
    </citation>
    <scope>NUCLEOTIDE SEQUENCE [LARGE SCALE GENOMIC DNA]</scope>
    <source>
        <strain evidence="6 8">DSM 22150</strain>
    </source>
</reference>
<dbReference type="InterPro" id="IPR032823">
    <property type="entry name" value="BCA_ABC_TP_C"/>
</dbReference>
<dbReference type="GO" id="GO:0016887">
    <property type="term" value="F:ATP hydrolysis activity"/>
    <property type="evidence" value="ECO:0007669"/>
    <property type="project" value="InterPro"/>
</dbReference>
<dbReference type="PROSITE" id="PS50893">
    <property type="entry name" value="ABC_TRANSPORTER_2"/>
    <property type="match status" value="1"/>
</dbReference>
<sequence length="257" mass="28788">MSLLEVKELTKNFGGLAAVSNVDFTIEENELVGLIGPNGAGKTTFFNLLTGVYVPTAGTIELEIDNKKVLLNGKAPYKITDLGLARTFQNIRLFKELTVIDNVLIAMHSTMGENTFHSLLRTPTYYRKEAEMREKALELLAIFELEKKFDVLAKNLPYGEQRRLEIVRALATNPKILFLDEPAAGMNPQETAELTALIRKIQKDFKITVVLIEHDMSLVMNVCERIYVLEYGRLLAKGTPEEIQKNPAVIKAYLGGD</sequence>
<evidence type="ECO:0000313" key="7">
    <source>
        <dbReference type="Proteomes" id="UP000076878"/>
    </source>
</evidence>
<dbReference type="GO" id="GO:0015808">
    <property type="term" value="P:L-alanine transport"/>
    <property type="evidence" value="ECO:0007669"/>
    <property type="project" value="TreeGrafter"/>
</dbReference>
<dbReference type="InterPro" id="IPR051120">
    <property type="entry name" value="ABC_AA/LPS_Transport"/>
</dbReference>
<evidence type="ECO:0000313" key="8">
    <source>
        <dbReference type="Proteomes" id="UP000199280"/>
    </source>
</evidence>
<dbReference type="GO" id="GO:1903805">
    <property type="term" value="P:L-valine import across plasma membrane"/>
    <property type="evidence" value="ECO:0007669"/>
    <property type="project" value="TreeGrafter"/>
</dbReference>
<keyword evidence="3 6" id="KW-0067">ATP-binding</keyword>
<dbReference type="Pfam" id="PF12399">
    <property type="entry name" value="BCA_ABC_TP_C"/>
    <property type="match status" value="1"/>
</dbReference>
<dbReference type="AlphaFoldDB" id="A0A143Y8F5"/>
<gene>
    <name evidence="6" type="ORF">SAMN05216375_11913</name>
    <name evidence="5" type="ORF">TR210_365</name>
</gene>
<dbReference type="Proteomes" id="UP000199280">
    <property type="component" value="Unassembled WGS sequence"/>
</dbReference>
<protein>
    <submittedName>
        <fullName evidence="5">Abc transporter</fullName>
    </submittedName>
    <submittedName>
        <fullName evidence="6">Branched-chain amino acid transport system ATP-binding protein</fullName>
    </submittedName>
</protein>
<dbReference type="FunFam" id="3.40.50.300:FF:000421">
    <property type="entry name" value="Branched-chain amino acid ABC transporter ATP-binding protein"/>
    <property type="match status" value="1"/>
</dbReference>
<evidence type="ECO:0000259" key="4">
    <source>
        <dbReference type="PROSITE" id="PS50893"/>
    </source>
</evidence>
<dbReference type="STRING" id="640938.TR210_365"/>